<comment type="similarity">
    <text evidence="1">Belongs to the ROK (NagC/XylR) family.</text>
</comment>
<evidence type="ECO:0008006" key="4">
    <source>
        <dbReference type="Google" id="ProtNLM"/>
    </source>
</evidence>
<evidence type="ECO:0000256" key="1">
    <source>
        <dbReference type="ARBA" id="ARBA00006479"/>
    </source>
</evidence>
<dbReference type="Proteomes" id="UP000178372">
    <property type="component" value="Unassembled WGS sequence"/>
</dbReference>
<dbReference type="InterPro" id="IPR043129">
    <property type="entry name" value="ATPase_NBD"/>
</dbReference>
<reference evidence="2 3" key="1">
    <citation type="journal article" date="2016" name="Nat. Commun.">
        <title>Thousands of microbial genomes shed light on interconnected biogeochemical processes in an aquifer system.</title>
        <authorList>
            <person name="Anantharaman K."/>
            <person name="Brown C.T."/>
            <person name="Hug L.A."/>
            <person name="Sharon I."/>
            <person name="Castelle C.J."/>
            <person name="Probst A.J."/>
            <person name="Thomas B.C."/>
            <person name="Singh A."/>
            <person name="Wilkins M.J."/>
            <person name="Karaoz U."/>
            <person name="Brodie E.L."/>
            <person name="Williams K.H."/>
            <person name="Hubbard S.S."/>
            <person name="Banfield J.F."/>
        </authorList>
    </citation>
    <scope>NUCLEOTIDE SEQUENCE [LARGE SCALE GENOMIC DNA]</scope>
</reference>
<accession>A0A1F7GBC8</accession>
<sequence>MTVCIDIGGSTSRLGFSNNKRKFDKIIRFTTFDNFQDQINRIIFEIKSQSLDISKINIAAAGSLDKKKGIFIKWGQKKLWRGQNIFQPLFQAFPKASFLLENDANVAALGEAVYGAGRNYSLVGYLTLSSGIGGCLIINKKITPHHFGIEPAHQIINFYETKVWSCGQRGCFESYASGTAFKQIFGITAEECDDKNIWKAYSKLVAVGLANLIVLWSPEIMVIGGGVANKFEQFISPLKLELKKLLPIFNTPLILKSKLNDAGLYGWFAFK</sequence>
<dbReference type="SUPFAM" id="SSF53067">
    <property type="entry name" value="Actin-like ATPase domain"/>
    <property type="match status" value="1"/>
</dbReference>
<dbReference type="AlphaFoldDB" id="A0A1F7GBC8"/>
<dbReference type="GO" id="GO:0009384">
    <property type="term" value="F:N-acylmannosamine kinase activity"/>
    <property type="evidence" value="ECO:0007669"/>
    <property type="project" value="TreeGrafter"/>
</dbReference>
<comment type="caution">
    <text evidence="2">The sequence shown here is derived from an EMBL/GenBank/DDBJ whole genome shotgun (WGS) entry which is preliminary data.</text>
</comment>
<dbReference type="Pfam" id="PF00480">
    <property type="entry name" value="ROK"/>
    <property type="match status" value="1"/>
</dbReference>
<dbReference type="EMBL" id="MFZF01000020">
    <property type="protein sequence ID" value="OGK16176.1"/>
    <property type="molecule type" value="Genomic_DNA"/>
</dbReference>
<dbReference type="InterPro" id="IPR000600">
    <property type="entry name" value="ROK"/>
</dbReference>
<evidence type="ECO:0000313" key="2">
    <source>
        <dbReference type="EMBL" id="OGK16176.1"/>
    </source>
</evidence>
<protein>
    <recommendedName>
        <fullName evidence="4">ROK family protein</fullName>
    </recommendedName>
</protein>
<dbReference type="PANTHER" id="PTHR18964">
    <property type="entry name" value="ROK (REPRESSOR, ORF, KINASE) FAMILY"/>
    <property type="match status" value="1"/>
</dbReference>
<name>A0A1F7GBC8_9BACT</name>
<proteinExistence type="inferred from homology"/>
<dbReference type="PANTHER" id="PTHR18964:SF149">
    <property type="entry name" value="BIFUNCTIONAL UDP-N-ACETYLGLUCOSAMINE 2-EPIMERASE_N-ACETYLMANNOSAMINE KINASE"/>
    <property type="match status" value="1"/>
</dbReference>
<dbReference type="GO" id="GO:0008761">
    <property type="term" value="F:UDP-N-acetylglucosamine 2-epimerase activity"/>
    <property type="evidence" value="ECO:0007669"/>
    <property type="project" value="TreeGrafter"/>
</dbReference>
<evidence type="ECO:0000313" key="3">
    <source>
        <dbReference type="Proteomes" id="UP000178372"/>
    </source>
</evidence>
<organism evidence="2 3">
    <name type="scientific">Candidatus Roizmanbacteria bacterium RIFCSPHIGHO2_01_FULL_39_12b</name>
    <dbReference type="NCBI Taxonomy" id="1802030"/>
    <lineage>
        <taxon>Bacteria</taxon>
        <taxon>Candidatus Roizmaniibacteriota</taxon>
    </lineage>
</organism>
<dbReference type="Gene3D" id="3.30.420.40">
    <property type="match status" value="2"/>
</dbReference>
<gene>
    <name evidence="2" type="ORF">A2690_01920</name>
</gene>